<keyword evidence="4" id="KW-0175">Coiled coil</keyword>
<dbReference type="InterPro" id="IPR010559">
    <property type="entry name" value="Sig_transdc_His_kin_internal"/>
</dbReference>
<accession>A0A1M5TQJ4</accession>
<sequence>MVKKKNLQQLLIRYWIGLFVVFFLIYLIAQFFFLKNLTIKAEENIGSKVYVSSSNVEKMLDFADSYIYEAMYNGSTQSPSKLYSSLQSEEDPVKLLETKSAISASINSIVNWSDAIDYILFYTQSDNEPIWIESANGRHYNDKKEVKTLIKDQIEQNDDSTLRRYMVVKGTRQNYMVRIIKFEQSYFVVGVSTQEILNGLSEAATSDDSIVFAADENGDIIVSSADISGSINVLNEGQYVEIGEKSYLQTGYVSDRTGYYFGILTSKDSIISDLWVFRIIFACIAIALLIMAPVSCLIVSRKLITPINLFAGNMNRFSEGNLDITMEDDSNISELSYLIKTFNNMAARIKKLKIEKYEAELESQKATMQYLQQQIKPHFFANTLNIIYSLAQRRDFETIQRLSKAIVNYSRYMFYDTRELVELSKELDYLDCYMEIQEIRYVKQIKVDLNIEDGLRSALVPPFLILTFVENSVKYAFSTQKNCLIEISAHADEKKEYITMIIKDNGGGYPERIIKAYDGKINVEGHVGLNNIRQRLKLIFDDKASIELKNEEGAVTIIKIPCITINDSDFEDDF</sequence>
<gene>
    <name evidence="7" type="ORF">SAMN02745229_00592</name>
</gene>
<evidence type="ECO:0000256" key="4">
    <source>
        <dbReference type="SAM" id="Coils"/>
    </source>
</evidence>
<keyword evidence="5" id="KW-1133">Transmembrane helix</keyword>
<dbReference type="EMBL" id="FQXK01000005">
    <property type="protein sequence ID" value="SHH52866.1"/>
    <property type="molecule type" value="Genomic_DNA"/>
</dbReference>
<dbReference type="SUPFAM" id="SSF158472">
    <property type="entry name" value="HAMP domain-like"/>
    <property type="match status" value="1"/>
</dbReference>
<feature type="coiled-coil region" evidence="4">
    <location>
        <begin position="347"/>
        <end position="374"/>
    </location>
</feature>
<dbReference type="SMART" id="SM00304">
    <property type="entry name" value="HAMP"/>
    <property type="match status" value="1"/>
</dbReference>
<dbReference type="Pfam" id="PF00672">
    <property type="entry name" value="HAMP"/>
    <property type="match status" value="1"/>
</dbReference>
<keyword evidence="5" id="KW-0472">Membrane</keyword>
<evidence type="ECO:0000256" key="5">
    <source>
        <dbReference type="SAM" id="Phobius"/>
    </source>
</evidence>
<feature type="transmembrane region" description="Helical" evidence="5">
    <location>
        <begin position="275"/>
        <end position="299"/>
    </location>
</feature>
<dbReference type="InterPro" id="IPR003660">
    <property type="entry name" value="HAMP_dom"/>
</dbReference>
<dbReference type="Pfam" id="PF06580">
    <property type="entry name" value="His_kinase"/>
    <property type="match status" value="1"/>
</dbReference>
<proteinExistence type="predicted"/>
<dbReference type="SUPFAM" id="SSF55874">
    <property type="entry name" value="ATPase domain of HSP90 chaperone/DNA topoisomerase II/histidine kinase"/>
    <property type="match status" value="1"/>
</dbReference>
<dbReference type="PANTHER" id="PTHR34220:SF7">
    <property type="entry name" value="SENSOR HISTIDINE KINASE YPDA"/>
    <property type="match status" value="1"/>
</dbReference>
<reference evidence="8" key="1">
    <citation type="submission" date="2016-11" db="EMBL/GenBank/DDBJ databases">
        <authorList>
            <person name="Varghese N."/>
            <person name="Submissions S."/>
        </authorList>
    </citation>
    <scope>NUCLEOTIDE SEQUENCE [LARGE SCALE GENOMIC DNA]</scope>
    <source>
        <strain evidence="8">DSM 3071</strain>
    </source>
</reference>
<dbReference type="Gene3D" id="6.10.340.10">
    <property type="match status" value="1"/>
</dbReference>
<dbReference type="PANTHER" id="PTHR34220">
    <property type="entry name" value="SENSOR HISTIDINE KINASE YPDA"/>
    <property type="match status" value="1"/>
</dbReference>
<dbReference type="InterPro" id="IPR036890">
    <property type="entry name" value="HATPase_C_sf"/>
</dbReference>
<comment type="subcellular location">
    <subcellularLocation>
        <location evidence="1">Membrane</location>
    </subcellularLocation>
</comment>
<evidence type="ECO:0000256" key="2">
    <source>
        <dbReference type="ARBA" id="ARBA00022553"/>
    </source>
</evidence>
<keyword evidence="3" id="KW-0808">Transferase</keyword>
<keyword evidence="8" id="KW-1185">Reference proteome</keyword>
<evidence type="ECO:0000256" key="3">
    <source>
        <dbReference type="ARBA" id="ARBA00022679"/>
    </source>
</evidence>
<dbReference type="GeneID" id="89510519"/>
<dbReference type="PROSITE" id="PS50885">
    <property type="entry name" value="HAMP"/>
    <property type="match status" value="1"/>
</dbReference>
<dbReference type="CDD" id="cd06225">
    <property type="entry name" value="HAMP"/>
    <property type="match status" value="1"/>
</dbReference>
<dbReference type="RefSeq" id="WP_073385398.1">
    <property type="nucleotide sequence ID" value="NZ_FQXK01000005.1"/>
</dbReference>
<name>A0A1M5TQJ4_BUTFI</name>
<dbReference type="Gene3D" id="3.30.565.10">
    <property type="entry name" value="Histidine kinase-like ATPase, C-terminal domain"/>
    <property type="match status" value="1"/>
</dbReference>
<evidence type="ECO:0000313" key="7">
    <source>
        <dbReference type="EMBL" id="SHH52866.1"/>
    </source>
</evidence>
<keyword evidence="7" id="KW-0418">Kinase</keyword>
<feature type="domain" description="HAMP" evidence="6">
    <location>
        <begin position="301"/>
        <end position="354"/>
    </location>
</feature>
<dbReference type="Proteomes" id="UP000184278">
    <property type="component" value="Unassembled WGS sequence"/>
</dbReference>
<dbReference type="STRING" id="1121131.SAMN02745229_00592"/>
<keyword evidence="5" id="KW-0812">Transmembrane</keyword>
<dbReference type="GO" id="GO:0000155">
    <property type="term" value="F:phosphorelay sensor kinase activity"/>
    <property type="evidence" value="ECO:0007669"/>
    <property type="project" value="InterPro"/>
</dbReference>
<evidence type="ECO:0000259" key="6">
    <source>
        <dbReference type="PROSITE" id="PS50885"/>
    </source>
</evidence>
<keyword evidence="2" id="KW-0597">Phosphoprotein</keyword>
<dbReference type="InterPro" id="IPR050640">
    <property type="entry name" value="Bact_2-comp_sensor_kinase"/>
</dbReference>
<organism evidence="7 8">
    <name type="scientific">Butyrivibrio fibrisolvens DSM 3071</name>
    <dbReference type="NCBI Taxonomy" id="1121131"/>
    <lineage>
        <taxon>Bacteria</taxon>
        <taxon>Bacillati</taxon>
        <taxon>Bacillota</taxon>
        <taxon>Clostridia</taxon>
        <taxon>Lachnospirales</taxon>
        <taxon>Lachnospiraceae</taxon>
        <taxon>Butyrivibrio</taxon>
    </lineage>
</organism>
<dbReference type="OrthoDB" id="759642at2"/>
<evidence type="ECO:0000313" key="8">
    <source>
        <dbReference type="Proteomes" id="UP000184278"/>
    </source>
</evidence>
<feature type="transmembrane region" description="Helical" evidence="5">
    <location>
        <begin position="12"/>
        <end position="34"/>
    </location>
</feature>
<dbReference type="AlphaFoldDB" id="A0A1M5TQJ4"/>
<protein>
    <submittedName>
        <fullName evidence="7">Histidine kinase-, DNA gyrase B-, and HSP90-like ATPase</fullName>
    </submittedName>
</protein>
<dbReference type="GO" id="GO:0016020">
    <property type="term" value="C:membrane"/>
    <property type="evidence" value="ECO:0007669"/>
    <property type="project" value="UniProtKB-SubCell"/>
</dbReference>
<evidence type="ECO:0000256" key="1">
    <source>
        <dbReference type="ARBA" id="ARBA00004370"/>
    </source>
</evidence>